<dbReference type="Gene3D" id="3.60.120.10">
    <property type="entry name" value="Anthranilate synthase"/>
    <property type="match status" value="1"/>
</dbReference>
<dbReference type="InParanoid" id="A0A1Y1Y023"/>
<dbReference type="InterPro" id="IPR019999">
    <property type="entry name" value="Anth_synth_I-like"/>
</dbReference>
<dbReference type="GO" id="GO:0046820">
    <property type="term" value="F:4-amino-4-deoxychorismate synthase activity"/>
    <property type="evidence" value="ECO:0007669"/>
    <property type="project" value="UniProtKB-EC"/>
</dbReference>
<keyword evidence="9" id="KW-0315">Glutamine amidotransferase</keyword>
<reference evidence="16 17" key="1">
    <citation type="submission" date="2016-07" db="EMBL/GenBank/DDBJ databases">
        <title>Pervasive Adenine N6-methylation of Active Genes in Fungi.</title>
        <authorList>
            <consortium name="DOE Joint Genome Institute"/>
            <person name="Mondo S.J."/>
            <person name="Dannebaum R.O."/>
            <person name="Kuo R.C."/>
            <person name="Labutti K."/>
            <person name="Haridas S."/>
            <person name="Kuo A."/>
            <person name="Salamov A."/>
            <person name="Ahrendt S.R."/>
            <person name="Lipzen A."/>
            <person name="Sullivan W."/>
            <person name="Andreopoulos W.B."/>
            <person name="Clum A."/>
            <person name="Lindquist E."/>
            <person name="Daum C."/>
            <person name="Ramamoorthy G.K."/>
            <person name="Gryganskyi A."/>
            <person name="Culley D."/>
            <person name="Magnuson J.K."/>
            <person name="James T.Y."/>
            <person name="O'Malley M.A."/>
            <person name="Stajich J.E."/>
            <person name="Spatafora J.W."/>
            <person name="Visel A."/>
            <person name="Grigoriev I.V."/>
        </authorList>
    </citation>
    <scope>NUCLEOTIDE SEQUENCE [LARGE SCALE GENOMIC DNA]</scope>
    <source>
        <strain evidence="16 17">CBS 931.73</strain>
    </source>
</reference>
<evidence type="ECO:0000256" key="8">
    <source>
        <dbReference type="ARBA" id="ARBA00022909"/>
    </source>
</evidence>
<comment type="subunit">
    <text evidence="4">Tetramer of two components I and two components II.</text>
</comment>
<dbReference type="Pfam" id="PF00425">
    <property type="entry name" value="Chorismate_bind"/>
    <property type="match status" value="1"/>
</dbReference>
<dbReference type="FunFam" id="3.40.50.880:FF:000003">
    <property type="entry name" value="Anthranilate synthase component II"/>
    <property type="match status" value="1"/>
</dbReference>
<evidence type="ECO:0000259" key="14">
    <source>
        <dbReference type="Pfam" id="PF00425"/>
    </source>
</evidence>
<dbReference type="PRINTS" id="PR00097">
    <property type="entry name" value="ANTSNTHASEII"/>
</dbReference>
<sequence>MVLQNYSTELRSLRTLIIDNYDSYTFNLLQLWPFTENVVVIRNDQFEWEQFKREVLPHFDNVIISPGPGRPEKDEDFGICRNIIQEASLPIFGVCLGHQGIAHLFGGKVVHAPQVMHGRLSEIYHHQENEENTLFAGIPSPFSAVRYHSLVASPESFPDSILVTAWCGEENEPNAQTIMGLQHRSKPIYGVQFHPESICTEYGKQMVLNFQRITMKWLQQRDAIFPRPEIPRQVLKHSVVSDVMTNWHMSEANPEYTVFAHRMTGLKLNSDLVFESMFARDEVAFWMDSARESDLQSISSFVGSGMENGSFTVRYYTESREIAISKPVDTEGLKKMQVVSKSVLSENTTFWDWASRLTNHFSRVSTKQWTEESTDLPVRLPFDFHCGLVGYFGYELKRESLPGYKTPPQALGRSKDLSQALPDATYIFANKVIAFDHKTDAIWLLCLVHSGPDASSFENLSPGVDMEECHSWMKSTESYLENLAHSSEITGSRQPFETLKKPRSKILPPGFASDLSEAGYIKAITRSIDNIREGETYEVCMTTQFRATLPYPLKTHEDFEGRGSLSESHFTPLDMYKLLRNNNPAPFSACFQFGDTDHTVMSSSPERFLRVSGQGLVEMKPIKGTISRAKEGCFCNPETVKNCSGACIKVEDERRATELENDIKERAENLMIVDLVRNDLNQICVPNSVHVPKLMHIESYETVHQLVTTIRGELRSTINAVDAVRACFPPGSMTGAPKLRTVQILDELEEYRPRGIYSGALGYISLSGAADFSVVIRTAVVENGQNVSVGAGGAITYLSNAEAEYDEVLLKVNSVIPR</sequence>
<evidence type="ECO:0000256" key="11">
    <source>
        <dbReference type="ARBA" id="ARBA00031904"/>
    </source>
</evidence>
<dbReference type="Proteomes" id="UP000193498">
    <property type="component" value="Unassembled WGS sequence"/>
</dbReference>
<dbReference type="InterPro" id="IPR006805">
    <property type="entry name" value="Anth_synth_I_N"/>
</dbReference>
<dbReference type="UniPathway" id="UPA00077">
    <property type="reaction ID" value="UER00149"/>
</dbReference>
<dbReference type="EC" id="2.6.1.85" evidence="5"/>
<dbReference type="NCBIfam" id="TIGR00566">
    <property type="entry name" value="trpG_papA"/>
    <property type="match status" value="1"/>
</dbReference>
<dbReference type="Gene3D" id="3.40.50.880">
    <property type="match status" value="1"/>
</dbReference>
<feature type="domain" description="Glutamine amidotransferase" evidence="13">
    <location>
        <begin position="16"/>
        <end position="210"/>
    </location>
</feature>
<name>A0A1Y1Y023_9FUNG</name>
<dbReference type="FunCoup" id="A0A1Y1Y023">
    <property type="interactions" value="194"/>
</dbReference>
<evidence type="ECO:0000256" key="2">
    <source>
        <dbReference type="ARBA" id="ARBA00005009"/>
    </source>
</evidence>
<dbReference type="GO" id="GO:0046656">
    <property type="term" value="P:folic acid biosynthetic process"/>
    <property type="evidence" value="ECO:0007669"/>
    <property type="project" value="UniProtKB-KW"/>
</dbReference>
<dbReference type="PANTHER" id="PTHR11236:SF18">
    <property type="entry name" value="AMINODEOXYCHORISMATE SYNTHASE"/>
    <property type="match status" value="1"/>
</dbReference>
<organism evidence="16 17">
    <name type="scientific">Basidiobolus meristosporus CBS 931.73</name>
    <dbReference type="NCBI Taxonomy" id="1314790"/>
    <lineage>
        <taxon>Eukaryota</taxon>
        <taxon>Fungi</taxon>
        <taxon>Fungi incertae sedis</taxon>
        <taxon>Zoopagomycota</taxon>
        <taxon>Entomophthoromycotina</taxon>
        <taxon>Basidiobolomycetes</taxon>
        <taxon>Basidiobolales</taxon>
        <taxon>Basidiobolaceae</taxon>
        <taxon>Basidiobolus</taxon>
    </lineage>
</organism>
<dbReference type="GO" id="GO:0005737">
    <property type="term" value="C:cytoplasm"/>
    <property type="evidence" value="ECO:0007669"/>
    <property type="project" value="TreeGrafter"/>
</dbReference>
<evidence type="ECO:0000256" key="12">
    <source>
        <dbReference type="ARBA" id="ARBA00082672"/>
    </source>
</evidence>
<dbReference type="CDD" id="cd19941">
    <property type="entry name" value="TIL"/>
    <property type="match status" value="1"/>
</dbReference>
<evidence type="ECO:0000259" key="13">
    <source>
        <dbReference type="Pfam" id="PF00117"/>
    </source>
</evidence>
<feature type="domain" description="Anthranilate synthase component I N-terminal" evidence="15">
    <location>
        <begin position="282"/>
        <end position="443"/>
    </location>
</feature>
<dbReference type="InterPro" id="IPR015890">
    <property type="entry name" value="Chorismate_C"/>
</dbReference>
<dbReference type="PRINTS" id="PR00099">
    <property type="entry name" value="CPSGATASE"/>
</dbReference>
<accession>A0A1Y1Y023</accession>
<comment type="catalytic activity">
    <reaction evidence="1">
        <text>chorismate + L-glutamine = 4-amino-4-deoxychorismate + L-glutamate</text>
        <dbReference type="Rhea" id="RHEA:11672"/>
        <dbReference type="ChEBI" id="CHEBI:29748"/>
        <dbReference type="ChEBI" id="CHEBI:29985"/>
        <dbReference type="ChEBI" id="CHEBI:58359"/>
        <dbReference type="ChEBI" id="CHEBI:58406"/>
        <dbReference type="EC" id="2.6.1.85"/>
    </reaction>
</comment>
<feature type="domain" description="Chorismate-utilising enzyme C-terminal" evidence="14">
    <location>
        <begin position="517"/>
        <end position="811"/>
    </location>
</feature>
<dbReference type="SUPFAM" id="SSF56322">
    <property type="entry name" value="ADC synthase"/>
    <property type="match status" value="1"/>
</dbReference>
<dbReference type="InterPro" id="IPR006221">
    <property type="entry name" value="TrpG/PapA_dom"/>
</dbReference>
<dbReference type="PROSITE" id="PS51273">
    <property type="entry name" value="GATASE_TYPE_1"/>
    <property type="match status" value="1"/>
</dbReference>
<gene>
    <name evidence="16" type="ORF">K493DRAFT_317328</name>
</gene>
<comment type="caution">
    <text evidence="16">The sequence shown here is derived from an EMBL/GenBank/DDBJ whole genome shotgun (WGS) entry which is preliminary data.</text>
</comment>
<keyword evidence="17" id="KW-1185">Reference proteome</keyword>
<dbReference type="CDD" id="cd01743">
    <property type="entry name" value="GATase1_Anthranilate_Synthase"/>
    <property type="match status" value="1"/>
</dbReference>
<evidence type="ECO:0000259" key="15">
    <source>
        <dbReference type="Pfam" id="PF04715"/>
    </source>
</evidence>
<evidence type="ECO:0000256" key="1">
    <source>
        <dbReference type="ARBA" id="ARBA00001000"/>
    </source>
</evidence>
<evidence type="ECO:0000313" key="16">
    <source>
        <dbReference type="EMBL" id="ORX91347.1"/>
    </source>
</evidence>
<protein>
    <recommendedName>
        <fullName evidence="6">Anthranilate synthase component 2</fullName>
        <ecNumber evidence="5">2.6.1.85</ecNumber>
    </recommendedName>
    <alternativeName>
        <fullName evidence="12">Anthranilate synthase, glutamine amidotransferase component</fullName>
    </alternativeName>
    <alternativeName>
        <fullName evidence="10">Para-aminobenzoate synthase</fullName>
    </alternativeName>
    <alternativeName>
        <fullName evidence="11">p-aminobenzoic acid synthase</fullName>
    </alternativeName>
</protein>
<dbReference type="InterPro" id="IPR005801">
    <property type="entry name" value="ADC_synthase"/>
</dbReference>
<dbReference type="Pfam" id="PF00117">
    <property type="entry name" value="GATase"/>
    <property type="match status" value="1"/>
</dbReference>
<dbReference type="EMBL" id="MCFE01000325">
    <property type="protein sequence ID" value="ORX91347.1"/>
    <property type="molecule type" value="Genomic_DNA"/>
</dbReference>
<evidence type="ECO:0000313" key="17">
    <source>
        <dbReference type="Proteomes" id="UP000193498"/>
    </source>
</evidence>
<evidence type="ECO:0000256" key="4">
    <source>
        <dbReference type="ARBA" id="ARBA00011743"/>
    </source>
</evidence>
<evidence type="ECO:0000256" key="9">
    <source>
        <dbReference type="ARBA" id="ARBA00022962"/>
    </source>
</evidence>
<proteinExistence type="inferred from homology"/>
<dbReference type="GO" id="GO:0000162">
    <property type="term" value="P:L-tryptophan biosynthetic process"/>
    <property type="evidence" value="ECO:0007669"/>
    <property type="project" value="TreeGrafter"/>
</dbReference>
<dbReference type="GO" id="GO:0046654">
    <property type="term" value="P:tetrahydrofolate biosynthetic process"/>
    <property type="evidence" value="ECO:0007669"/>
    <property type="project" value="UniProtKB-UniPathway"/>
</dbReference>
<dbReference type="PANTHER" id="PTHR11236">
    <property type="entry name" value="AMINOBENZOATE/ANTHRANILATE SYNTHASE"/>
    <property type="match status" value="1"/>
</dbReference>
<evidence type="ECO:0000256" key="5">
    <source>
        <dbReference type="ARBA" id="ARBA00013139"/>
    </source>
</evidence>
<evidence type="ECO:0000256" key="3">
    <source>
        <dbReference type="ARBA" id="ARBA00005970"/>
    </source>
</evidence>
<comment type="pathway">
    <text evidence="2">Cofactor biosynthesis; tetrahydrofolate biosynthesis; 4-aminobenzoate from chorismate: step 1/2.</text>
</comment>
<comment type="similarity">
    <text evidence="3">In the C-terminal section; belongs to the anthranilate synthase component I family.</text>
</comment>
<evidence type="ECO:0000256" key="7">
    <source>
        <dbReference type="ARBA" id="ARBA00022679"/>
    </source>
</evidence>
<keyword evidence="8" id="KW-0289">Folate biosynthesis</keyword>
<dbReference type="InterPro" id="IPR029062">
    <property type="entry name" value="Class_I_gatase-like"/>
</dbReference>
<dbReference type="GO" id="GO:0008153">
    <property type="term" value="P:4-aminobenzoate biosynthetic process"/>
    <property type="evidence" value="ECO:0007669"/>
    <property type="project" value="TreeGrafter"/>
</dbReference>
<dbReference type="AlphaFoldDB" id="A0A1Y1Y023"/>
<dbReference type="OrthoDB" id="64220at2759"/>
<dbReference type="InterPro" id="IPR017926">
    <property type="entry name" value="GATASE"/>
</dbReference>
<dbReference type="STRING" id="1314790.A0A1Y1Y023"/>
<keyword evidence="7" id="KW-0808">Transferase</keyword>
<dbReference type="PRINTS" id="PR00096">
    <property type="entry name" value="GATASE"/>
</dbReference>
<dbReference type="Pfam" id="PF04715">
    <property type="entry name" value="Anth_synt_I_N"/>
    <property type="match status" value="1"/>
</dbReference>
<dbReference type="SUPFAM" id="SSF52317">
    <property type="entry name" value="Class I glutamine amidotransferase-like"/>
    <property type="match status" value="1"/>
</dbReference>
<evidence type="ECO:0000256" key="10">
    <source>
        <dbReference type="ARBA" id="ARBA00031329"/>
    </source>
</evidence>
<evidence type="ECO:0000256" key="6">
    <source>
        <dbReference type="ARBA" id="ARBA00020654"/>
    </source>
</evidence>